<reference evidence="1" key="1">
    <citation type="submission" date="2023-07" db="EMBL/GenBank/DDBJ databases">
        <title>draft genome sequence of fig (Ficus carica).</title>
        <authorList>
            <person name="Takahashi T."/>
            <person name="Nishimura K."/>
        </authorList>
    </citation>
    <scope>NUCLEOTIDE SEQUENCE</scope>
</reference>
<name>A0AA88D3H9_FICCA</name>
<accession>A0AA88D3H9</accession>
<gene>
    <name evidence="1" type="ORF">TIFTF001_010571</name>
</gene>
<dbReference type="AlphaFoldDB" id="A0AA88D3H9"/>
<comment type="caution">
    <text evidence="1">The sequence shown here is derived from an EMBL/GenBank/DDBJ whole genome shotgun (WGS) entry which is preliminary data.</text>
</comment>
<dbReference type="EMBL" id="BTGU01000012">
    <property type="protein sequence ID" value="GMN41351.1"/>
    <property type="molecule type" value="Genomic_DNA"/>
</dbReference>
<evidence type="ECO:0000313" key="2">
    <source>
        <dbReference type="Proteomes" id="UP001187192"/>
    </source>
</evidence>
<dbReference type="Proteomes" id="UP001187192">
    <property type="component" value="Unassembled WGS sequence"/>
</dbReference>
<sequence length="167" mass="18087">MGGPTSLGGAGSKRGRAGGWVGGGRGWVAGVGMVTGVGRRRRQRRLGTLSIESSGRDSTTVSPMYVYAPFLISKREVSVMCHLPKPSSGPSHENLFGPHVRRKLTLHYPNRRPPDVKSDSKSNFINLPRVRRVPTRVPPKAQAHVLHYISKLSSLVLAFLALIGPFA</sequence>
<evidence type="ECO:0000313" key="1">
    <source>
        <dbReference type="EMBL" id="GMN41351.1"/>
    </source>
</evidence>
<protein>
    <submittedName>
        <fullName evidence="1">Uncharacterized protein</fullName>
    </submittedName>
</protein>
<organism evidence="1 2">
    <name type="scientific">Ficus carica</name>
    <name type="common">Common fig</name>
    <dbReference type="NCBI Taxonomy" id="3494"/>
    <lineage>
        <taxon>Eukaryota</taxon>
        <taxon>Viridiplantae</taxon>
        <taxon>Streptophyta</taxon>
        <taxon>Embryophyta</taxon>
        <taxon>Tracheophyta</taxon>
        <taxon>Spermatophyta</taxon>
        <taxon>Magnoliopsida</taxon>
        <taxon>eudicotyledons</taxon>
        <taxon>Gunneridae</taxon>
        <taxon>Pentapetalae</taxon>
        <taxon>rosids</taxon>
        <taxon>fabids</taxon>
        <taxon>Rosales</taxon>
        <taxon>Moraceae</taxon>
        <taxon>Ficeae</taxon>
        <taxon>Ficus</taxon>
    </lineage>
</organism>
<proteinExistence type="predicted"/>
<keyword evidence="2" id="KW-1185">Reference proteome</keyword>